<dbReference type="PANTHER" id="PTHR33137">
    <property type="entry name" value="MEDIATOR OF RNA POLYMERASE II TRANSCRIPTION SUBUNIT 15A-RELATED"/>
    <property type="match status" value="1"/>
</dbReference>
<dbReference type="GO" id="GO:0003713">
    <property type="term" value="F:transcription coactivator activity"/>
    <property type="evidence" value="ECO:0007669"/>
    <property type="project" value="InterPro"/>
</dbReference>
<sequence length="378" mass="41441">MENIFSLFELSKSQITVDMKDRPREIHLFIQGIVKDFKQQSPDVQFNQQLFAMPIGSSPCGINQPSIAKDPDDAVQQQTSIALEGFGESINSPKISAIEALGAGTKSNTQRISPLIKESNNQNQVSQKPTLDSEQEIPAMQRLIKVLTSISPEAMRAAVGEIGEVVDELGGLPTFPKGSKMPRSFVATAFDTPSSCGSLLESNLDSVKMKGKRPKTVENQKILAEIKDINNRLFDCEVVIAEKENVETAVGLAAEQSEGLLVKIMYNAVTINQNLVSKFTSDKKSLIKPLRLLIPASYPFSSLVILDELPLKVSDDLRALSERAKAKLKFNLQSINVPWLIKDIAKAWEHCARETILEYAVANGGGTITSMHGGWEVC</sequence>
<protein>
    <submittedName>
        <fullName evidence="1">Uncharacterized protein</fullName>
    </submittedName>
</protein>
<dbReference type="InterPro" id="IPR044661">
    <property type="entry name" value="MED15a/b/c-like"/>
</dbReference>
<evidence type="ECO:0000313" key="1">
    <source>
        <dbReference type="EMBL" id="GAU33379.1"/>
    </source>
</evidence>
<gene>
    <name evidence="1" type="ORF">TSUD_365050</name>
</gene>
<dbReference type="EMBL" id="DF973523">
    <property type="protein sequence ID" value="GAU33379.1"/>
    <property type="molecule type" value="Genomic_DNA"/>
</dbReference>
<evidence type="ECO:0000313" key="2">
    <source>
        <dbReference type="Proteomes" id="UP000242715"/>
    </source>
</evidence>
<organism evidence="1 2">
    <name type="scientific">Trifolium subterraneum</name>
    <name type="common">Subterranean clover</name>
    <dbReference type="NCBI Taxonomy" id="3900"/>
    <lineage>
        <taxon>Eukaryota</taxon>
        <taxon>Viridiplantae</taxon>
        <taxon>Streptophyta</taxon>
        <taxon>Embryophyta</taxon>
        <taxon>Tracheophyta</taxon>
        <taxon>Spermatophyta</taxon>
        <taxon>Magnoliopsida</taxon>
        <taxon>eudicotyledons</taxon>
        <taxon>Gunneridae</taxon>
        <taxon>Pentapetalae</taxon>
        <taxon>rosids</taxon>
        <taxon>fabids</taxon>
        <taxon>Fabales</taxon>
        <taxon>Fabaceae</taxon>
        <taxon>Papilionoideae</taxon>
        <taxon>50 kb inversion clade</taxon>
        <taxon>NPAAA clade</taxon>
        <taxon>Hologalegina</taxon>
        <taxon>IRL clade</taxon>
        <taxon>Trifolieae</taxon>
        <taxon>Trifolium</taxon>
    </lineage>
</organism>
<name>A0A2Z6NP31_TRISU</name>
<keyword evidence="2" id="KW-1185">Reference proteome</keyword>
<reference evidence="2" key="1">
    <citation type="journal article" date="2017" name="Front. Plant Sci.">
        <title>Climate Clever Clovers: New Paradigm to Reduce the Environmental Footprint of Ruminants by Breeding Low Methanogenic Forages Utilizing Haplotype Variation.</title>
        <authorList>
            <person name="Kaur P."/>
            <person name="Appels R."/>
            <person name="Bayer P.E."/>
            <person name="Keeble-Gagnere G."/>
            <person name="Wang J."/>
            <person name="Hirakawa H."/>
            <person name="Shirasawa K."/>
            <person name="Vercoe P."/>
            <person name="Stefanova K."/>
            <person name="Durmic Z."/>
            <person name="Nichols P."/>
            <person name="Revell C."/>
            <person name="Isobe S.N."/>
            <person name="Edwards D."/>
            <person name="Erskine W."/>
        </authorList>
    </citation>
    <scope>NUCLEOTIDE SEQUENCE [LARGE SCALE GENOMIC DNA]</scope>
    <source>
        <strain evidence="2">cv. Daliak</strain>
    </source>
</reference>
<dbReference type="AlphaFoldDB" id="A0A2Z6NP31"/>
<dbReference type="GO" id="GO:0031490">
    <property type="term" value="F:chromatin DNA binding"/>
    <property type="evidence" value="ECO:0007669"/>
    <property type="project" value="InterPro"/>
</dbReference>
<dbReference type="Proteomes" id="UP000242715">
    <property type="component" value="Unassembled WGS sequence"/>
</dbReference>
<dbReference type="OrthoDB" id="1896842at2759"/>
<proteinExistence type="predicted"/>
<accession>A0A2Z6NP31</accession>
<dbReference type="PANTHER" id="PTHR33137:SF37">
    <property type="entry name" value="MEDIATOR COMPLEX SUBUNIT 15 KIX DOMAIN-CONTAINING PROTEIN"/>
    <property type="match status" value="1"/>
</dbReference>